<feature type="binding site" evidence="8">
    <location>
        <begin position="21"/>
        <end position="22"/>
    </location>
    <ligand>
        <name>ATP</name>
        <dbReference type="ChEBI" id="CHEBI:30616"/>
    </ligand>
</feature>
<keyword evidence="5 8" id="KW-0648">Protein biosynthesis</keyword>
<dbReference type="EMBL" id="JAVREH010000002">
    <property type="protein sequence ID" value="MDT0260273.1"/>
    <property type="molecule type" value="Genomic_DNA"/>
</dbReference>
<dbReference type="SUPFAM" id="SSF52374">
    <property type="entry name" value="Nucleotidylyl transferase"/>
    <property type="match status" value="1"/>
</dbReference>
<evidence type="ECO:0000256" key="6">
    <source>
        <dbReference type="ARBA" id="ARBA00023146"/>
    </source>
</evidence>
<reference evidence="11" key="1">
    <citation type="submission" date="2023-07" db="EMBL/GenBank/DDBJ databases">
        <title>30 novel species of actinomycetes from the DSMZ collection.</title>
        <authorList>
            <person name="Nouioui I."/>
        </authorList>
    </citation>
    <scope>NUCLEOTIDE SEQUENCE [LARGE SCALE GENOMIC DNA]</scope>
    <source>
        <strain evidence="11">DSM 44399</strain>
    </source>
</reference>
<evidence type="ECO:0000256" key="8">
    <source>
        <dbReference type="HAMAP-Rule" id="MF_00140"/>
    </source>
</evidence>
<dbReference type="Gene3D" id="3.40.50.620">
    <property type="entry name" value="HUPs"/>
    <property type="match status" value="1"/>
</dbReference>
<comment type="caution">
    <text evidence="10">The sequence shown here is derived from an EMBL/GenBank/DDBJ whole genome shotgun (WGS) entry which is preliminary data.</text>
</comment>
<evidence type="ECO:0000256" key="2">
    <source>
        <dbReference type="ARBA" id="ARBA00022598"/>
    </source>
</evidence>
<proteinExistence type="inferred from homology"/>
<evidence type="ECO:0000313" key="11">
    <source>
        <dbReference type="Proteomes" id="UP001183176"/>
    </source>
</evidence>
<name>A0ABU2J7N3_9ACTN</name>
<dbReference type="Proteomes" id="UP001183176">
    <property type="component" value="Unassembled WGS sequence"/>
</dbReference>
<accession>A0ABU2J7N3</accession>
<keyword evidence="6 8" id="KW-0030">Aminoacyl-tRNA synthetase</keyword>
<dbReference type="InterPro" id="IPR002305">
    <property type="entry name" value="aa-tRNA-synth_Ic"/>
</dbReference>
<dbReference type="HAMAP" id="MF_00140_B">
    <property type="entry name" value="Trp_tRNA_synth_B"/>
    <property type="match status" value="1"/>
</dbReference>
<evidence type="ECO:0000256" key="5">
    <source>
        <dbReference type="ARBA" id="ARBA00022917"/>
    </source>
</evidence>
<dbReference type="InterPro" id="IPR050203">
    <property type="entry name" value="Trp-tRNA_synthetase"/>
</dbReference>
<dbReference type="GO" id="GO:0004830">
    <property type="term" value="F:tryptophan-tRNA ligase activity"/>
    <property type="evidence" value="ECO:0007669"/>
    <property type="project" value="UniProtKB-EC"/>
</dbReference>
<comment type="function">
    <text evidence="8">Catalyzes the attachment of tryptophan to tRNA(Trp).</text>
</comment>
<dbReference type="NCBIfam" id="TIGR00233">
    <property type="entry name" value="trpS"/>
    <property type="match status" value="1"/>
</dbReference>
<comment type="subcellular location">
    <subcellularLocation>
        <location evidence="8">Cytoplasm</location>
    </subcellularLocation>
</comment>
<evidence type="ECO:0000256" key="1">
    <source>
        <dbReference type="ARBA" id="ARBA00005594"/>
    </source>
</evidence>
<keyword evidence="11" id="KW-1185">Reference proteome</keyword>
<keyword evidence="8" id="KW-0963">Cytoplasm</keyword>
<comment type="caution">
    <text evidence="8">Lacks conserved residue(s) required for the propagation of feature annotation.</text>
</comment>
<feature type="short sequence motif" description="'KMSKS' region" evidence="8">
    <location>
        <begin position="199"/>
        <end position="203"/>
    </location>
</feature>
<keyword evidence="4 8" id="KW-0067">ATP-binding</keyword>
<dbReference type="CDD" id="cd00806">
    <property type="entry name" value="TrpRS_core"/>
    <property type="match status" value="1"/>
</dbReference>
<evidence type="ECO:0000256" key="7">
    <source>
        <dbReference type="ARBA" id="ARBA00049929"/>
    </source>
</evidence>
<feature type="binding site" evidence="8">
    <location>
        <begin position="199"/>
        <end position="203"/>
    </location>
    <ligand>
        <name>ATP</name>
        <dbReference type="ChEBI" id="CHEBI:30616"/>
    </ligand>
</feature>
<feature type="binding site" evidence="8">
    <location>
        <begin position="151"/>
        <end position="153"/>
    </location>
    <ligand>
        <name>ATP</name>
        <dbReference type="ChEBI" id="CHEBI:30616"/>
    </ligand>
</feature>
<dbReference type="PANTHER" id="PTHR43766">
    <property type="entry name" value="TRYPTOPHAN--TRNA LIGASE, MITOCHONDRIAL"/>
    <property type="match status" value="1"/>
</dbReference>
<evidence type="ECO:0000313" key="10">
    <source>
        <dbReference type="EMBL" id="MDT0260273.1"/>
    </source>
</evidence>
<protein>
    <recommendedName>
        <fullName evidence="8">Tryptophan--tRNA ligase</fullName>
        <ecNumber evidence="8">6.1.1.2</ecNumber>
    </recommendedName>
    <alternativeName>
        <fullName evidence="8">Tryptophanyl-tRNA synthetase</fullName>
        <shortName evidence="8">TrpRS</shortName>
    </alternativeName>
</protein>
<dbReference type="Gene3D" id="1.10.240.10">
    <property type="entry name" value="Tyrosyl-Transfer RNA Synthetase"/>
    <property type="match status" value="1"/>
</dbReference>
<dbReference type="EC" id="6.1.1.2" evidence="8"/>
<dbReference type="PANTHER" id="PTHR43766:SF1">
    <property type="entry name" value="TRYPTOPHAN--TRNA LIGASE, MITOCHONDRIAL"/>
    <property type="match status" value="1"/>
</dbReference>
<comment type="similarity">
    <text evidence="1 8 9">Belongs to the class-I aminoacyl-tRNA synthetase family.</text>
</comment>
<organism evidence="10 11">
    <name type="scientific">Jatrophihabitans lederbergiae</name>
    <dbReference type="NCBI Taxonomy" id="3075547"/>
    <lineage>
        <taxon>Bacteria</taxon>
        <taxon>Bacillati</taxon>
        <taxon>Actinomycetota</taxon>
        <taxon>Actinomycetes</taxon>
        <taxon>Jatrophihabitantales</taxon>
        <taxon>Jatrophihabitantaceae</taxon>
        <taxon>Jatrophihabitans</taxon>
    </lineage>
</organism>
<evidence type="ECO:0000256" key="3">
    <source>
        <dbReference type="ARBA" id="ARBA00022741"/>
    </source>
</evidence>
<dbReference type="InterPro" id="IPR024109">
    <property type="entry name" value="Trp-tRNA-ligase_bac-type"/>
</dbReference>
<evidence type="ECO:0000256" key="4">
    <source>
        <dbReference type="ARBA" id="ARBA00022840"/>
    </source>
</evidence>
<dbReference type="PRINTS" id="PR01039">
    <property type="entry name" value="TRNASYNTHTRP"/>
</dbReference>
<dbReference type="Pfam" id="PF00579">
    <property type="entry name" value="tRNA-synt_1b"/>
    <property type="match status" value="1"/>
</dbReference>
<feature type="binding site" evidence="8">
    <location>
        <begin position="12"/>
        <end position="14"/>
    </location>
    <ligand>
        <name>ATP</name>
        <dbReference type="ChEBI" id="CHEBI:30616"/>
    </ligand>
</feature>
<sequence>MTNQPRVLSGIQPTGESMQLGNYLGAVRNWVAMQDGYDAYYCVVDLHAITLEPPEPEALRQRTRIVTAQLLAAGLDPDRCALFVQSHLPEHPQLSWVLECLTGFGEASRMTQFKDKSAKSGADRQGVGLFTYPILQAADILLYQADQVPIGEDQRQHLELTRNLAQRFNAKYGDTFVVPEAFIGKAAAKILDLQDPSAKMSKSRAENGTIFLSDDPGVITKKVKRAVTDTESEIRFDPEAKPGLSNLLAIHAAFTDTSVEAVEKEFAGQGYGALKNAVAEAVVAFAQPFAARTRELLDDPAELDRILARGAERARAVAGRTVADAYAKVGFLPPVQG</sequence>
<comment type="subunit">
    <text evidence="8">Homodimer.</text>
</comment>
<dbReference type="InterPro" id="IPR002306">
    <property type="entry name" value="Trp-tRNA-ligase"/>
</dbReference>
<feature type="binding site" evidence="8">
    <location>
        <position position="139"/>
    </location>
    <ligand>
        <name>L-tryptophan</name>
        <dbReference type="ChEBI" id="CHEBI:57912"/>
    </ligand>
</feature>
<comment type="catalytic activity">
    <reaction evidence="7 8">
        <text>tRNA(Trp) + L-tryptophan + ATP = L-tryptophyl-tRNA(Trp) + AMP + diphosphate + H(+)</text>
        <dbReference type="Rhea" id="RHEA:24080"/>
        <dbReference type="Rhea" id="RHEA-COMP:9671"/>
        <dbReference type="Rhea" id="RHEA-COMP:9705"/>
        <dbReference type="ChEBI" id="CHEBI:15378"/>
        <dbReference type="ChEBI" id="CHEBI:30616"/>
        <dbReference type="ChEBI" id="CHEBI:33019"/>
        <dbReference type="ChEBI" id="CHEBI:57912"/>
        <dbReference type="ChEBI" id="CHEBI:78442"/>
        <dbReference type="ChEBI" id="CHEBI:78535"/>
        <dbReference type="ChEBI" id="CHEBI:456215"/>
        <dbReference type="EC" id="6.1.1.2"/>
    </reaction>
</comment>
<dbReference type="InterPro" id="IPR014729">
    <property type="entry name" value="Rossmann-like_a/b/a_fold"/>
</dbReference>
<keyword evidence="2 8" id="KW-0436">Ligase</keyword>
<keyword evidence="3 8" id="KW-0547">Nucleotide-binding</keyword>
<gene>
    <name evidence="8 10" type="primary">trpS</name>
    <name evidence="10" type="ORF">RM423_02580</name>
</gene>
<feature type="binding site" evidence="8">
    <location>
        <position position="190"/>
    </location>
    <ligand>
        <name>ATP</name>
        <dbReference type="ChEBI" id="CHEBI:30616"/>
    </ligand>
</feature>
<evidence type="ECO:0000256" key="9">
    <source>
        <dbReference type="RuleBase" id="RU363036"/>
    </source>
</evidence>